<evidence type="ECO:0000256" key="4">
    <source>
        <dbReference type="ARBA" id="ARBA00022723"/>
    </source>
</evidence>
<dbReference type="InterPro" id="IPR001584">
    <property type="entry name" value="Integrase_cat-core"/>
</dbReference>
<dbReference type="InterPro" id="IPR036397">
    <property type="entry name" value="RNaseH_sf"/>
</dbReference>
<evidence type="ECO:0000256" key="9">
    <source>
        <dbReference type="PROSITE-ProRule" id="PRU00506"/>
    </source>
</evidence>
<feature type="DNA-binding region" description="Integrase-type" evidence="9">
    <location>
        <begin position="651"/>
        <end position="699"/>
    </location>
</feature>
<evidence type="ECO:0000256" key="7">
    <source>
        <dbReference type="ARBA" id="ARBA00022908"/>
    </source>
</evidence>
<feature type="domain" description="Integrase catalytic" evidence="11">
    <location>
        <begin position="421"/>
        <end position="586"/>
    </location>
</feature>
<dbReference type="GO" id="GO:0016779">
    <property type="term" value="F:nucleotidyltransferase activity"/>
    <property type="evidence" value="ECO:0007669"/>
    <property type="project" value="UniProtKB-KW"/>
</dbReference>
<protein>
    <recommendedName>
        <fullName evidence="15">Integrase catalytic domain-containing protein</fullName>
    </recommendedName>
</protein>
<dbReference type="GO" id="GO:0016787">
    <property type="term" value="F:hydrolase activity"/>
    <property type="evidence" value="ECO:0007669"/>
    <property type="project" value="UniProtKB-KW"/>
</dbReference>
<evidence type="ECO:0000256" key="3">
    <source>
        <dbReference type="ARBA" id="ARBA00022722"/>
    </source>
</evidence>
<dbReference type="PANTHER" id="PTHR37984:SF5">
    <property type="entry name" value="PROTEIN NYNRIN-LIKE"/>
    <property type="match status" value="1"/>
</dbReference>
<dbReference type="InterPro" id="IPR012337">
    <property type="entry name" value="RNaseH-like_sf"/>
</dbReference>
<evidence type="ECO:0000256" key="8">
    <source>
        <dbReference type="ARBA" id="ARBA00023125"/>
    </source>
</evidence>
<dbReference type="GO" id="GO:0004519">
    <property type="term" value="F:endonuclease activity"/>
    <property type="evidence" value="ECO:0007669"/>
    <property type="project" value="UniProtKB-KW"/>
</dbReference>
<comment type="caution">
    <text evidence="13">The sequence shown here is derived from an EMBL/GenBank/DDBJ whole genome shotgun (WGS) entry which is preliminary data.</text>
</comment>
<dbReference type="GO" id="GO:0003677">
    <property type="term" value="F:DNA binding"/>
    <property type="evidence" value="ECO:0007669"/>
    <property type="project" value="UniProtKB-KW"/>
</dbReference>
<dbReference type="Proteomes" id="UP001347796">
    <property type="component" value="Unassembled WGS sequence"/>
</dbReference>
<keyword evidence="5" id="KW-0255">Endonuclease</keyword>
<dbReference type="SUPFAM" id="SSF53098">
    <property type="entry name" value="Ribonuclease H-like"/>
    <property type="match status" value="1"/>
</dbReference>
<feature type="domain" description="Integrase-type" evidence="12">
    <location>
        <begin position="651"/>
        <end position="699"/>
    </location>
</feature>
<evidence type="ECO:0000313" key="14">
    <source>
        <dbReference type="Proteomes" id="UP001347796"/>
    </source>
</evidence>
<dbReference type="GO" id="GO:0046872">
    <property type="term" value="F:metal ion binding"/>
    <property type="evidence" value="ECO:0007669"/>
    <property type="project" value="UniProtKB-KW"/>
</dbReference>
<keyword evidence="4" id="KW-0479">Metal-binding</keyword>
<dbReference type="PROSITE" id="PS51027">
    <property type="entry name" value="INTEGRASE_DBD"/>
    <property type="match status" value="1"/>
</dbReference>
<dbReference type="InterPro" id="IPR001037">
    <property type="entry name" value="Integrase_C_retrovir"/>
</dbReference>
<evidence type="ECO:0000259" key="12">
    <source>
        <dbReference type="PROSITE" id="PS51027"/>
    </source>
</evidence>
<evidence type="ECO:0000256" key="1">
    <source>
        <dbReference type="ARBA" id="ARBA00022679"/>
    </source>
</evidence>
<keyword evidence="14" id="KW-1185">Reference proteome</keyword>
<evidence type="ECO:0000256" key="5">
    <source>
        <dbReference type="ARBA" id="ARBA00022759"/>
    </source>
</evidence>
<evidence type="ECO:0000256" key="6">
    <source>
        <dbReference type="ARBA" id="ARBA00022801"/>
    </source>
</evidence>
<proteinExistence type="predicted"/>
<dbReference type="EMBL" id="JAZGQO010000009">
    <property type="protein sequence ID" value="KAK6178609.1"/>
    <property type="molecule type" value="Genomic_DNA"/>
</dbReference>
<dbReference type="PANTHER" id="PTHR37984">
    <property type="entry name" value="PROTEIN CBG26694"/>
    <property type="match status" value="1"/>
</dbReference>
<dbReference type="Gene3D" id="3.30.420.10">
    <property type="entry name" value="Ribonuclease H-like superfamily/Ribonuclease H"/>
    <property type="match status" value="1"/>
</dbReference>
<feature type="region of interest" description="Disordered" evidence="10">
    <location>
        <begin position="828"/>
        <end position="851"/>
    </location>
</feature>
<organism evidence="13 14">
    <name type="scientific">Patella caerulea</name>
    <name type="common">Rayed Mediterranean limpet</name>
    <dbReference type="NCBI Taxonomy" id="87958"/>
    <lineage>
        <taxon>Eukaryota</taxon>
        <taxon>Metazoa</taxon>
        <taxon>Spiralia</taxon>
        <taxon>Lophotrochozoa</taxon>
        <taxon>Mollusca</taxon>
        <taxon>Gastropoda</taxon>
        <taxon>Patellogastropoda</taxon>
        <taxon>Patelloidea</taxon>
        <taxon>Patellidae</taxon>
        <taxon>Patella</taxon>
    </lineage>
</organism>
<evidence type="ECO:0000256" key="10">
    <source>
        <dbReference type="SAM" id="MobiDB-lite"/>
    </source>
</evidence>
<evidence type="ECO:0000259" key="11">
    <source>
        <dbReference type="PROSITE" id="PS50994"/>
    </source>
</evidence>
<evidence type="ECO:0000256" key="2">
    <source>
        <dbReference type="ARBA" id="ARBA00022695"/>
    </source>
</evidence>
<keyword evidence="2" id="KW-0548">Nucleotidyltransferase</keyword>
<feature type="compositionally biased region" description="Basic and acidic residues" evidence="10">
    <location>
        <begin position="699"/>
        <end position="735"/>
    </location>
</feature>
<evidence type="ECO:0008006" key="15">
    <source>
        <dbReference type="Google" id="ProtNLM"/>
    </source>
</evidence>
<dbReference type="GO" id="GO:0015074">
    <property type="term" value="P:DNA integration"/>
    <property type="evidence" value="ECO:0007669"/>
    <property type="project" value="UniProtKB-KW"/>
</dbReference>
<keyword evidence="1" id="KW-0808">Transferase</keyword>
<dbReference type="PROSITE" id="PS50994">
    <property type="entry name" value="INTEGRASE"/>
    <property type="match status" value="1"/>
</dbReference>
<dbReference type="AlphaFoldDB" id="A0AAN8JP89"/>
<keyword evidence="6" id="KW-0378">Hydrolase</keyword>
<keyword evidence="3" id="KW-0540">Nuclease</keyword>
<feature type="region of interest" description="Disordered" evidence="10">
    <location>
        <begin position="699"/>
        <end position="759"/>
    </location>
</feature>
<accession>A0AAN8JP89</accession>
<keyword evidence="8" id="KW-0238">DNA-binding</keyword>
<evidence type="ECO:0000313" key="13">
    <source>
        <dbReference type="EMBL" id="KAK6178609.1"/>
    </source>
</evidence>
<dbReference type="InterPro" id="IPR050951">
    <property type="entry name" value="Retrovirus_Pol_polyprotein"/>
</dbReference>
<keyword evidence="7" id="KW-0229">DNA integration</keyword>
<reference evidence="13 14" key="1">
    <citation type="submission" date="2024-01" db="EMBL/GenBank/DDBJ databases">
        <title>The genome of the rayed Mediterranean limpet Patella caerulea (Linnaeus, 1758).</title>
        <authorList>
            <person name="Anh-Thu Weber A."/>
            <person name="Halstead-Nussloch G."/>
        </authorList>
    </citation>
    <scope>NUCLEOTIDE SEQUENCE [LARGE SCALE GENOMIC DNA]</scope>
    <source>
        <strain evidence="13">AATW-2023a</strain>
        <tissue evidence="13">Whole specimen</tissue>
    </source>
</reference>
<name>A0AAN8JP89_PATCE</name>
<sequence>MDSQSQILFQILMPSIEKLKKKQMKLPSEILAFKLLRRAKITKEKKLLVLTGMNYNEKQSLYKDAKQSLKKFMGETSGNSSKSSDSIKLEPAFLAKNNEALLAVGYVRARPRFQPSSYQSWGSRYNNYRGGGSWNTRGSFGRGGGQLREQRQAKQLNPIGADGRPIICRSCGSYRHLMSQCPDSWENMSKSVNMVEDEQHEVALFTGNRKIDNQELGQEAKNCAILDSGCSSTVCGKSWLKSYIASLNMQDREKVIESEGNKVFKFGGGTKLKSEGEFTLPALIAGKEVSLKTDVVSSDIPLLLSKTDMKSAGVKLDLENDTALIYGNKVNLDLTSSGHYCVPIDRNGVIRVHEICSVQLENNSPKERYNILLKLHRQFAHPPMKRLITLLKDAGVWKEDYTEILQGISNNCQICKFYSKTPPRPSVAMPMSTDFNEMVTMDLKLWRGQWILHIIDMWSRFTISVFIPRKRPCDVIDGMMKYWVCVFGLMGGILTDNGGEFSSEEMREITSILNVRVHTTAGESPFQNGLCERVHAITDGMLNKLEAENEDKNLNKQTLLSWANMARNSLQMISGYSNYQLVMGRNPRIPCLMDEKPPALHGSTTSKVFADHLNALHETRKAYIQSESSERIRRALRTKMRVLEQTFNPGDLAYYKREKSERWLGPGKIIFQDGKVVFVRHGGVYVRVSPNRLLKVEEKCEEKQTDLPDKENQQSEEKEESNKEDQQNEEKEESNNLKSSEPKQLTEILPKPTSTKNTDIFRQVANARDKEISLRANDKIKYQMDGDWKNGTVVSRAGKSSGKYRSWFNIKHDESSGNNIMSLDLNSVEWEKQPSSEEQTEEQTSETTDSLEIVNSIIAQLTEKELYEAKEDELKKLTDFQTYMEVKDEGQPTISTR</sequence>
<gene>
    <name evidence="13" type="ORF">SNE40_013360</name>
</gene>